<evidence type="ECO:0000313" key="2">
    <source>
        <dbReference type="EMBL" id="CAG6745165.1"/>
    </source>
</evidence>
<keyword evidence="1" id="KW-0472">Membrane</keyword>
<dbReference type="AlphaFoldDB" id="A0A8D8ZDX5"/>
<accession>A0A8D8ZDX5</accession>
<keyword evidence="1" id="KW-0812">Transmembrane</keyword>
<proteinExistence type="predicted"/>
<dbReference type="EMBL" id="HBUF01485687">
    <property type="protein sequence ID" value="CAG6745165.1"/>
    <property type="molecule type" value="Transcribed_RNA"/>
</dbReference>
<organism evidence="2">
    <name type="scientific">Cacopsylla melanoneura</name>
    <dbReference type="NCBI Taxonomy" id="428564"/>
    <lineage>
        <taxon>Eukaryota</taxon>
        <taxon>Metazoa</taxon>
        <taxon>Ecdysozoa</taxon>
        <taxon>Arthropoda</taxon>
        <taxon>Hexapoda</taxon>
        <taxon>Insecta</taxon>
        <taxon>Pterygota</taxon>
        <taxon>Neoptera</taxon>
        <taxon>Paraneoptera</taxon>
        <taxon>Hemiptera</taxon>
        <taxon>Sternorrhyncha</taxon>
        <taxon>Psylloidea</taxon>
        <taxon>Psyllidae</taxon>
        <taxon>Psyllinae</taxon>
        <taxon>Cacopsylla</taxon>
    </lineage>
</organism>
<feature type="transmembrane region" description="Helical" evidence="1">
    <location>
        <begin position="69"/>
        <end position="93"/>
    </location>
</feature>
<protein>
    <submittedName>
        <fullName evidence="2">Uncharacterized protein</fullName>
    </submittedName>
</protein>
<keyword evidence="1" id="KW-1133">Transmembrane helix</keyword>
<sequence length="99" mass="11566">MFANRILSTRHQTSEELIPISQEDKTHHGVYRPVSDKVRFHKHQASFAMVRQYSLSLQHTMPSSSNMVITVYSTMALYTLYLVQKIGWLVVWLERVMLA</sequence>
<evidence type="ECO:0000256" key="1">
    <source>
        <dbReference type="SAM" id="Phobius"/>
    </source>
</evidence>
<name>A0A8D8ZDX5_9HEMI</name>
<reference evidence="2" key="1">
    <citation type="submission" date="2021-05" db="EMBL/GenBank/DDBJ databases">
        <authorList>
            <person name="Alioto T."/>
            <person name="Alioto T."/>
            <person name="Gomez Garrido J."/>
        </authorList>
    </citation>
    <scope>NUCLEOTIDE SEQUENCE</scope>
</reference>